<sequence length="251" mass="27553">MGKKIVERRNTILNMVNKYGTLDFPQLRDAFPDVSDVTLRKDLQYLDSTKQAIRTHGGIKSIPSALNYIYRANVNQDKKQAIAVKAARLIQPGDSVFLSAGTSCAELARCLPVFPLKVCSDGICTISNISALPNISVELLGGDVDLNIMRVEGISVLNRLDALHFSLAFMSAMCMNPDYGFAHNSALTVAILEKVIEHSDQVVVLLDSTKVSDAFYPYTISLSSIDMIVTDRDFPQDVADGLRDRGIKVLI</sequence>
<dbReference type="Pfam" id="PF08220">
    <property type="entry name" value="HTH_DeoR"/>
    <property type="match status" value="1"/>
</dbReference>
<keyword evidence="2" id="KW-0804">Transcription</keyword>
<dbReference type="RefSeq" id="WP_213543097.1">
    <property type="nucleotide sequence ID" value="NZ_AP023420.1"/>
</dbReference>
<name>A0A810Q7R4_9FIRM</name>
<dbReference type="GO" id="GO:0003700">
    <property type="term" value="F:DNA-binding transcription factor activity"/>
    <property type="evidence" value="ECO:0007669"/>
    <property type="project" value="InterPro"/>
</dbReference>
<keyword evidence="1" id="KW-0805">Transcription regulation</keyword>
<dbReference type="SUPFAM" id="SSF46785">
    <property type="entry name" value="Winged helix' DNA-binding domain"/>
    <property type="match status" value="1"/>
</dbReference>
<evidence type="ECO:0000259" key="3">
    <source>
        <dbReference type="PROSITE" id="PS51000"/>
    </source>
</evidence>
<dbReference type="SUPFAM" id="SSF100950">
    <property type="entry name" value="NagB/RpiA/CoA transferase-like"/>
    <property type="match status" value="1"/>
</dbReference>
<dbReference type="InterPro" id="IPR014036">
    <property type="entry name" value="DeoR-like_C"/>
</dbReference>
<dbReference type="InterPro" id="IPR001034">
    <property type="entry name" value="DeoR_HTH"/>
</dbReference>
<dbReference type="InterPro" id="IPR036390">
    <property type="entry name" value="WH_DNA-bd_sf"/>
</dbReference>
<dbReference type="SMART" id="SM01134">
    <property type="entry name" value="DeoRC"/>
    <property type="match status" value="1"/>
</dbReference>
<evidence type="ECO:0000256" key="1">
    <source>
        <dbReference type="ARBA" id="ARBA00023015"/>
    </source>
</evidence>
<dbReference type="AlphaFoldDB" id="A0A810Q7R4"/>
<dbReference type="InterPro" id="IPR037171">
    <property type="entry name" value="NagB/RpiA_transferase-like"/>
</dbReference>
<proteinExistence type="predicted"/>
<dbReference type="PANTHER" id="PTHR30363">
    <property type="entry name" value="HTH-TYPE TRANSCRIPTIONAL REGULATOR SRLR-RELATED"/>
    <property type="match status" value="1"/>
</dbReference>
<dbReference type="Pfam" id="PF00455">
    <property type="entry name" value="DeoRC"/>
    <property type="match status" value="1"/>
</dbReference>
<organism evidence="4 5">
    <name type="scientific">Pusillibacter faecalis</name>
    <dbReference type="NCBI Taxonomy" id="2714358"/>
    <lineage>
        <taxon>Bacteria</taxon>
        <taxon>Bacillati</taxon>
        <taxon>Bacillota</taxon>
        <taxon>Clostridia</taxon>
        <taxon>Eubacteriales</taxon>
        <taxon>Oscillospiraceae</taxon>
        <taxon>Pusillibacter</taxon>
    </lineage>
</organism>
<dbReference type="PANTHER" id="PTHR30363:SF24">
    <property type="entry name" value="SGC REGION TRANSCRIPTIONAL REGULATOR-RELATED"/>
    <property type="match status" value="1"/>
</dbReference>
<gene>
    <name evidence="4" type="ORF">MM59RIKEN_16370</name>
</gene>
<evidence type="ECO:0000256" key="2">
    <source>
        <dbReference type="ARBA" id="ARBA00023163"/>
    </source>
</evidence>
<dbReference type="PROSITE" id="PS51000">
    <property type="entry name" value="HTH_DEOR_2"/>
    <property type="match status" value="1"/>
</dbReference>
<evidence type="ECO:0000313" key="4">
    <source>
        <dbReference type="EMBL" id="BCK84318.1"/>
    </source>
</evidence>
<accession>A0A810Q7R4</accession>
<evidence type="ECO:0000313" key="5">
    <source>
        <dbReference type="Proteomes" id="UP000679848"/>
    </source>
</evidence>
<dbReference type="KEGG" id="pfaa:MM59RIKEN_16370"/>
<feature type="domain" description="HTH deoR-type" evidence="3">
    <location>
        <begin position="5"/>
        <end position="61"/>
    </location>
</feature>
<dbReference type="EMBL" id="AP023420">
    <property type="protein sequence ID" value="BCK84318.1"/>
    <property type="molecule type" value="Genomic_DNA"/>
</dbReference>
<dbReference type="Proteomes" id="UP000679848">
    <property type="component" value="Chromosome"/>
</dbReference>
<keyword evidence="5" id="KW-1185">Reference proteome</keyword>
<dbReference type="InterPro" id="IPR050313">
    <property type="entry name" value="Carb_Metab_HTH_regulators"/>
</dbReference>
<protein>
    <submittedName>
        <fullName evidence="4">DeoR family transcriptional regulator</fullName>
    </submittedName>
</protein>
<dbReference type="SMART" id="SM00420">
    <property type="entry name" value="HTH_DEOR"/>
    <property type="match status" value="1"/>
</dbReference>
<reference evidence="4" key="1">
    <citation type="submission" date="2020-09" db="EMBL/GenBank/DDBJ databases">
        <title>New species isolated from human feces.</title>
        <authorList>
            <person name="Kitahara M."/>
            <person name="Shigeno Y."/>
            <person name="Shime M."/>
            <person name="Matsumoto Y."/>
            <person name="Nakamura S."/>
            <person name="Motooka D."/>
            <person name="Fukuoka S."/>
            <person name="Nishikawa H."/>
            <person name="Benno Y."/>
        </authorList>
    </citation>
    <scope>NUCLEOTIDE SEQUENCE</scope>
    <source>
        <strain evidence="4">MM59</strain>
    </source>
</reference>